<feature type="transmembrane region" description="Helical" evidence="1">
    <location>
        <begin position="317"/>
        <end position="336"/>
    </location>
</feature>
<evidence type="ECO:0000256" key="1">
    <source>
        <dbReference type="SAM" id="Phobius"/>
    </source>
</evidence>
<keyword evidence="1" id="KW-0472">Membrane</keyword>
<comment type="caution">
    <text evidence="2">The sequence shown here is derived from an EMBL/GenBank/DDBJ whole genome shotgun (WGS) entry which is preliminary data.</text>
</comment>
<protein>
    <recommendedName>
        <fullName evidence="4">Ig-like domain-containing protein</fullName>
    </recommendedName>
</protein>
<dbReference type="RefSeq" id="WP_343794166.1">
    <property type="nucleotide sequence ID" value="NZ_BAAAEU010000032.1"/>
</dbReference>
<keyword evidence="1" id="KW-1133">Transmembrane helix</keyword>
<reference evidence="2 3" key="1">
    <citation type="journal article" date="2019" name="Int. J. Syst. Evol. Microbiol.">
        <title>The Global Catalogue of Microorganisms (GCM) 10K type strain sequencing project: providing services to taxonomists for standard genome sequencing and annotation.</title>
        <authorList>
            <consortium name="The Broad Institute Genomics Platform"/>
            <consortium name="The Broad Institute Genome Sequencing Center for Infectious Disease"/>
            <person name="Wu L."/>
            <person name="Ma J."/>
        </authorList>
    </citation>
    <scope>NUCLEOTIDE SEQUENCE [LARGE SCALE GENOMIC DNA]</scope>
    <source>
        <strain evidence="2 3">JCM 15421</strain>
    </source>
</reference>
<name>A0ABN1J0W7_9GAMM</name>
<evidence type="ECO:0000313" key="2">
    <source>
        <dbReference type="EMBL" id="GAA0724925.1"/>
    </source>
</evidence>
<feature type="transmembrane region" description="Helical" evidence="1">
    <location>
        <begin position="419"/>
        <end position="441"/>
    </location>
</feature>
<dbReference type="Proteomes" id="UP001501523">
    <property type="component" value="Unassembled WGS sequence"/>
</dbReference>
<sequence>MRIVTVLLLGLALYFGAGLLWPARYEGPRYVPPAAADSPAMRALRARPLPGDDTGDADVFAELYALQQMEDSAAYARWMQARAWRRFLGRDEPVALATVGEAIEAGRGNAAELAALRADVLAKTVAVRIDTALAPAMLELFVAGEDMSRGRKLNAVASGLWSIDIDRYHDLRAAVKVRNLTSATITSTALAPVRLVMSWDGERDKSLRCESRGGSRFEPGIEVTLWCVSMADLGWKTDAEPIDWIRSGRGNDDHRLELVAAESSLAIPALDLAVRRGGNEYRTPELDHGAELARHRAGERSCFERGTCTREMFDRTGLWRATFAWALAALGVCVTAGSLGRSFAIAVLLALLSTLNAGARVLVAAGGDVQPFPLWRSLLWLAACFGLAALAWSLRAPLSDWRAMRLRPRPDVIYERWSVAAGTLGSIGAVVYGAFVLWALWTLFAH</sequence>
<evidence type="ECO:0008006" key="4">
    <source>
        <dbReference type="Google" id="ProtNLM"/>
    </source>
</evidence>
<gene>
    <name evidence="2" type="ORF">GCM10009105_37970</name>
</gene>
<keyword evidence="3" id="KW-1185">Reference proteome</keyword>
<feature type="transmembrane region" description="Helical" evidence="1">
    <location>
        <begin position="378"/>
        <end position="398"/>
    </location>
</feature>
<organism evidence="2 3">
    <name type="scientific">Dokdonella soli</name>
    <dbReference type="NCBI Taxonomy" id="529810"/>
    <lineage>
        <taxon>Bacteria</taxon>
        <taxon>Pseudomonadati</taxon>
        <taxon>Pseudomonadota</taxon>
        <taxon>Gammaproteobacteria</taxon>
        <taxon>Lysobacterales</taxon>
        <taxon>Rhodanobacteraceae</taxon>
        <taxon>Dokdonella</taxon>
    </lineage>
</organism>
<feature type="transmembrane region" description="Helical" evidence="1">
    <location>
        <begin position="343"/>
        <end position="366"/>
    </location>
</feature>
<evidence type="ECO:0000313" key="3">
    <source>
        <dbReference type="Proteomes" id="UP001501523"/>
    </source>
</evidence>
<dbReference type="EMBL" id="BAAAEU010000032">
    <property type="protein sequence ID" value="GAA0724925.1"/>
    <property type="molecule type" value="Genomic_DNA"/>
</dbReference>
<accession>A0ABN1J0W7</accession>
<keyword evidence="1" id="KW-0812">Transmembrane</keyword>
<proteinExistence type="predicted"/>